<organism evidence="7 8">
    <name type="scientific">Klebsiella oxytoca</name>
    <dbReference type="NCBI Taxonomy" id="571"/>
    <lineage>
        <taxon>Bacteria</taxon>
        <taxon>Pseudomonadati</taxon>
        <taxon>Pseudomonadota</taxon>
        <taxon>Gammaproteobacteria</taxon>
        <taxon>Enterobacterales</taxon>
        <taxon>Enterobacteriaceae</taxon>
        <taxon>Klebsiella/Raoultella group</taxon>
        <taxon>Klebsiella</taxon>
    </lineage>
</organism>
<keyword evidence="5" id="KW-0472">Membrane</keyword>
<feature type="chain" id="PRO_5042833345" evidence="6">
    <location>
        <begin position="26"/>
        <end position="191"/>
    </location>
</feature>
<dbReference type="SUPFAM" id="SSF56925">
    <property type="entry name" value="OMPA-like"/>
    <property type="match status" value="1"/>
</dbReference>
<accession>A0AAN5LBI6</accession>
<dbReference type="InterPro" id="IPR000758">
    <property type="entry name" value="Enterovir_OMP"/>
</dbReference>
<name>A0AAN5LBI6_KLEOX</name>
<keyword evidence="2" id="KW-1134">Transmembrane beta strand</keyword>
<evidence type="ECO:0000256" key="4">
    <source>
        <dbReference type="ARBA" id="ARBA00022729"/>
    </source>
</evidence>
<comment type="caution">
    <text evidence="7">The sequence shown here is derived from an EMBL/GenBank/DDBJ whole genome shotgun (WGS) entry which is preliminary data.</text>
</comment>
<dbReference type="Gene3D" id="2.40.160.20">
    <property type="match status" value="1"/>
</dbReference>
<reference evidence="7" key="1">
    <citation type="journal article" date="2018" name="Genome Biol.">
        <title>SKESA: strategic k-mer extension for scrupulous assemblies.</title>
        <authorList>
            <person name="Souvorov A."/>
            <person name="Agarwala R."/>
            <person name="Lipman D.J."/>
        </authorList>
    </citation>
    <scope>NUCLEOTIDE SEQUENCE</scope>
    <source>
        <strain evidence="7">R404</strain>
    </source>
</reference>
<evidence type="ECO:0000313" key="8">
    <source>
        <dbReference type="Proteomes" id="UP000856143"/>
    </source>
</evidence>
<evidence type="ECO:0000256" key="3">
    <source>
        <dbReference type="ARBA" id="ARBA00022692"/>
    </source>
</evidence>
<reference evidence="7" key="2">
    <citation type="submission" date="2020-11" db="EMBL/GenBank/DDBJ databases">
        <authorList>
            <consortium name="NCBI Pathogen Detection Project"/>
        </authorList>
    </citation>
    <scope>NUCLEOTIDE SEQUENCE</scope>
    <source>
        <strain evidence="7">R404</strain>
    </source>
</reference>
<sequence>MKKLAVVIILAGAGIMSCGIGMADAAEQLQSTASVGYAYSHIKDFGNLNGLNLSYRYEFTPEWGVIGSFSWLTGKDNFQEGAGEDANRYHDSVDEYSLLAGPAYRINDYVSLYGQVGVAWARFKEHSHYADDSSDDFSANKAAFAYGAGVQFNPVENIAVSVGYEGASYHAGSGVGSISPNGFNIGVGYRF</sequence>
<protein>
    <submittedName>
        <fullName evidence="7">Ail/Lom family outer membrane beta-barrel protein</fullName>
    </submittedName>
</protein>
<dbReference type="InterPro" id="IPR051723">
    <property type="entry name" value="Bact_OM_Invasion-Related"/>
</dbReference>
<dbReference type="PANTHER" id="PTHR35892">
    <property type="entry name" value="OUTER MEMBRANE PROTEIN PAGN-RELATED"/>
    <property type="match status" value="1"/>
</dbReference>
<dbReference type="PROSITE" id="PS51257">
    <property type="entry name" value="PROKAR_LIPOPROTEIN"/>
    <property type="match status" value="1"/>
</dbReference>
<evidence type="ECO:0000256" key="5">
    <source>
        <dbReference type="ARBA" id="ARBA00023136"/>
    </source>
</evidence>
<proteinExistence type="predicted"/>
<dbReference type="InterPro" id="IPR011250">
    <property type="entry name" value="OMP/PagP_B-barrel"/>
</dbReference>
<evidence type="ECO:0000256" key="1">
    <source>
        <dbReference type="ARBA" id="ARBA00004141"/>
    </source>
</evidence>
<feature type="signal peptide" evidence="6">
    <location>
        <begin position="1"/>
        <end position="25"/>
    </location>
</feature>
<keyword evidence="4 6" id="KW-0732">Signal</keyword>
<evidence type="ECO:0000256" key="2">
    <source>
        <dbReference type="ARBA" id="ARBA00022452"/>
    </source>
</evidence>
<gene>
    <name evidence="7" type="ORF">I8Y21_004673</name>
</gene>
<dbReference type="PRINTS" id="PR00316">
    <property type="entry name" value="ENTEROVIROMP"/>
</dbReference>
<dbReference type="Pfam" id="PF06316">
    <property type="entry name" value="Ail_Lom"/>
    <property type="match status" value="1"/>
</dbReference>
<comment type="subcellular location">
    <subcellularLocation>
        <location evidence="1">Membrane</location>
        <topology evidence="1">Multi-pass membrane protein</topology>
    </subcellularLocation>
</comment>
<evidence type="ECO:0000256" key="6">
    <source>
        <dbReference type="SAM" id="SignalP"/>
    </source>
</evidence>
<dbReference type="Proteomes" id="UP000856143">
    <property type="component" value="Unassembled WGS sequence"/>
</dbReference>
<evidence type="ECO:0000313" key="7">
    <source>
        <dbReference type="EMBL" id="HAT1683916.1"/>
    </source>
</evidence>
<dbReference type="PROSITE" id="PS00695">
    <property type="entry name" value="ENT_VIR_OMP_2"/>
    <property type="match status" value="1"/>
</dbReference>
<dbReference type="GO" id="GO:0016020">
    <property type="term" value="C:membrane"/>
    <property type="evidence" value="ECO:0007669"/>
    <property type="project" value="UniProtKB-SubCell"/>
</dbReference>
<dbReference type="PANTHER" id="PTHR35892:SF2">
    <property type="entry name" value="OUTER MEMBRANE PROTEIN PAGN"/>
    <property type="match status" value="1"/>
</dbReference>
<dbReference type="EMBL" id="DACSEO010000078">
    <property type="protein sequence ID" value="HAT1683916.1"/>
    <property type="molecule type" value="Genomic_DNA"/>
</dbReference>
<dbReference type="GO" id="GO:0044384">
    <property type="term" value="C:host outer membrane"/>
    <property type="evidence" value="ECO:0007669"/>
    <property type="project" value="InterPro"/>
</dbReference>
<keyword evidence="3" id="KW-0812">Transmembrane</keyword>
<dbReference type="AlphaFoldDB" id="A0AAN5LBI6"/>